<feature type="compositionally biased region" description="Basic and acidic residues" evidence="5">
    <location>
        <begin position="1295"/>
        <end position="1364"/>
    </location>
</feature>
<evidence type="ECO:0000256" key="4">
    <source>
        <dbReference type="PROSITE-ProRule" id="PRU00146"/>
    </source>
</evidence>
<feature type="compositionally biased region" description="Basic residues" evidence="5">
    <location>
        <begin position="1368"/>
        <end position="1378"/>
    </location>
</feature>
<keyword evidence="2 4" id="KW-0863">Zinc-finger</keyword>
<dbReference type="InterPro" id="IPR019787">
    <property type="entry name" value="Znf_PHD-finger"/>
</dbReference>
<feature type="compositionally biased region" description="Acidic residues" evidence="5">
    <location>
        <begin position="565"/>
        <end position="578"/>
    </location>
</feature>
<evidence type="ECO:0000313" key="7">
    <source>
        <dbReference type="EnsemblMetazoa" id="XP_050499334.1"/>
    </source>
</evidence>
<feature type="compositionally biased region" description="Low complexity" evidence="5">
    <location>
        <begin position="903"/>
        <end position="926"/>
    </location>
</feature>
<dbReference type="EnsemblMetazoa" id="XM_050643377.1">
    <property type="protein sequence ID" value="XP_050499334.1"/>
    <property type="gene ID" value="LOC114333352"/>
</dbReference>
<feature type="compositionally biased region" description="Basic residues" evidence="5">
    <location>
        <begin position="1421"/>
        <end position="1437"/>
    </location>
</feature>
<dbReference type="InterPro" id="IPR001965">
    <property type="entry name" value="Znf_PHD"/>
</dbReference>
<dbReference type="RefSeq" id="XP_050499334.1">
    <property type="nucleotide sequence ID" value="XM_050643377.1"/>
</dbReference>
<feature type="region of interest" description="Disordered" evidence="5">
    <location>
        <begin position="193"/>
        <end position="303"/>
    </location>
</feature>
<feature type="compositionally biased region" description="Basic and acidic residues" evidence="5">
    <location>
        <begin position="931"/>
        <end position="946"/>
    </location>
</feature>
<dbReference type="SMART" id="SM00249">
    <property type="entry name" value="PHD"/>
    <property type="match status" value="1"/>
</dbReference>
<feature type="compositionally biased region" description="Basic and acidic residues" evidence="5">
    <location>
        <begin position="613"/>
        <end position="657"/>
    </location>
</feature>
<feature type="compositionally biased region" description="Polar residues" evidence="5">
    <location>
        <begin position="196"/>
        <end position="210"/>
    </location>
</feature>
<feature type="compositionally biased region" description="Acidic residues" evidence="5">
    <location>
        <begin position="1941"/>
        <end position="1950"/>
    </location>
</feature>
<keyword evidence="3" id="KW-0862">Zinc</keyword>
<dbReference type="PANTHER" id="PTHR14296">
    <property type="entry name" value="REMODELING AND SPACING FACTOR 1"/>
    <property type="match status" value="1"/>
</dbReference>
<feature type="compositionally biased region" description="Basic and acidic residues" evidence="5">
    <location>
        <begin position="852"/>
        <end position="868"/>
    </location>
</feature>
<feature type="region of interest" description="Disordered" evidence="5">
    <location>
        <begin position="766"/>
        <end position="1137"/>
    </location>
</feature>
<feature type="region of interest" description="Disordered" evidence="5">
    <location>
        <begin position="565"/>
        <end position="753"/>
    </location>
</feature>
<feature type="region of interest" description="Disordered" evidence="5">
    <location>
        <begin position="1295"/>
        <end position="1665"/>
    </location>
</feature>
<protein>
    <recommendedName>
        <fullName evidence="6">PHD-type domain-containing protein</fullName>
    </recommendedName>
</protein>
<dbReference type="InterPro" id="IPR011011">
    <property type="entry name" value="Znf_FYVE_PHD"/>
</dbReference>
<feature type="compositionally biased region" description="Basic and acidic residues" evidence="5">
    <location>
        <begin position="1622"/>
        <end position="1665"/>
    </location>
</feature>
<feature type="compositionally biased region" description="Acidic residues" evidence="5">
    <location>
        <begin position="1250"/>
        <end position="1260"/>
    </location>
</feature>
<feature type="compositionally biased region" description="Basic and acidic residues" evidence="5">
    <location>
        <begin position="458"/>
        <end position="468"/>
    </location>
</feature>
<dbReference type="Gene3D" id="3.30.40.10">
    <property type="entry name" value="Zinc/RING finger domain, C3HC4 (zinc finger)"/>
    <property type="match status" value="1"/>
</dbReference>
<feature type="compositionally biased region" description="Basic and acidic residues" evidence="5">
    <location>
        <begin position="976"/>
        <end position="996"/>
    </location>
</feature>
<feature type="compositionally biased region" description="Acidic residues" evidence="5">
    <location>
        <begin position="2155"/>
        <end position="2164"/>
    </location>
</feature>
<feature type="region of interest" description="Disordered" evidence="5">
    <location>
        <begin position="1726"/>
        <end position="1766"/>
    </location>
</feature>
<feature type="region of interest" description="Disordered" evidence="5">
    <location>
        <begin position="1997"/>
        <end position="2199"/>
    </location>
</feature>
<feature type="compositionally biased region" description="Polar residues" evidence="5">
    <location>
        <begin position="956"/>
        <end position="967"/>
    </location>
</feature>
<feature type="compositionally biased region" description="Basic residues" evidence="5">
    <location>
        <begin position="1861"/>
        <end position="1871"/>
    </location>
</feature>
<feature type="region of interest" description="Disordered" evidence="5">
    <location>
        <begin position="431"/>
        <end position="476"/>
    </location>
</feature>
<proteinExistence type="predicted"/>
<feature type="compositionally biased region" description="Basic and acidic residues" evidence="5">
    <location>
        <begin position="579"/>
        <end position="606"/>
    </location>
</feature>
<feature type="compositionally biased region" description="Low complexity" evidence="5">
    <location>
        <begin position="742"/>
        <end position="753"/>
    </location>
</feature>
<dbReference type="InterPro" id="IPR019786">
    <property type="entry name" value="Zinc_finger_PHD-type_CS"/>
</dbReference>
<feature type="compositionally biased region" description="Acidic residues" evidence="5">
    <location>
        <begin position="264"/>
        <end position="274"/>
    </location>
</feature>
<accession>A0ABM5JN20</accession>
<feature type="region of interest" description="Disordered" evidence="5">
    <location>
        <begin position="1940"/>
        <end position="1984"/>
    </location>
</feature>
<evidence type="ECO:0000256" key="5">
    <source>
        <dbReference type="SAM" id="MobiDB-lite"/>
    </source>
</evidence>
<dbReference type="CDD" id="cd22541">
    <property type="entry name" value="SP5_N"/>
    <property type="match status" value="1"/>
</dbReference>
<feature type="compositionally biased region" description="Basic and acidic residues" evidence="5">
    <location>
        <begin position="1020"/>
        <end position="1038"/>
    </location>
</feature>
<organism evidence="7 8">
    <name type="scientific">Diabrotica virgifera virgifera</name>
    <name type="common">western corn rootworm</name>
    <dbReference type="NCBI Taxonomy" id="50390"/>
    <lineage>
        <taxon>Eukaryota</taxon>
        <taxon>Metazoa</taxon>
        <taxon>Ecdysozoa</taxon>
        <taxon>Arthropoda</taxon>
        <taxon>Hexapoda</taxon>
        <taxon>Insecta</taxon>
        <taxon>Pterygota</taxon>
        <taxon>Neoptera</taxon>
        <taxon>Endopterygota</taxon>
        <taxon>Coleoptera</taxon>
        <taxon>Polyphaga</taxon>
        <taxon>Cucujiformia</taxon>
        <taxon>Chrysomeloidea</taxon>
        <taxon>Chrysomelidae</taxon>
        <taxon>Galerucinae</taxon>
        <taxon>Diabroticina</taxon>
        <taxon>Diabroticites</taxon>
        <taxon>Diabrotica</taxon>
    </lineage>
</organism>
<feature type="compositionally biased region" description="Basic residues" evidence="5">
    <location>
        <begin position="887"/>
        <end position="902"/>
    </location>
</feature>
<dbReference type="InterPro" id="IPR013083">
    <property type="entry name" value="Znf_RING/FYVE/PHD"/>
</dbReference>
<evidence type="ECO:0000256" key="1">
    <source>
        <dbReference type="ARBA" id="ARBA00022723"/>
    </source>
</evidence>
<feature type="region of interest" description="Disordered" evidence="5">
    <location>
        <begin position="388"/>
        <end position="413"/>
    </location>
</feature>
<feature type="compositionally biased region" description="Basic and acidic residues" evidence="5">
    <location>
        <begin position="231"/>
        <end position="263"/>
    </location>
</feature>
<feature type="domain" description="PHD-type" evidence="6">
    <location>
        <begin position="1132"/>
        <end position="1182"/>
    </location>
</feature>
<feature type="compositionally biased region" description="Basic residues" evidence="5">
    <location>
        <begin position="1477"/>
        <end position="1490"/>
    </location>
</feature>
<dbReference type="PROSITE" id="PS01359">
    <property type="entry name" value="ZF_PHD_1"/>
    <property type="match status" value="1"/>
</dbReference>
<evidence type="ECO:0000259" key="6">
    <source>
        <dbReference type="PROSITE" id="PS50016"/>
    </source>
</evidence>
<feature type="compositionally biased region" description="Pro residues" evidence="5">
    <location>
        <begin position="1967"/>
        <end position="1978"/>
    </location>
</feature>
<dbReference type="Proteomes" id="UP001652700">
    <property type="component" value="Unplaced"/>
</dbReference>
<dbReference type="GeneID" id="114333352"/>
<feature type="compositionally biased region" description="Basic and acidic residues" evidence="5">
    <location>
        <begin position="396"/>
        <end position="409"/>
    </location>
</feature>
<evidence type="ECO:0000313" key="8">
    <source>
        <dbReference type="Proteomes" id="UP001652700"/>
    </source>
</evidence>
<evidence type="ECO:0000256" key="2">
    <source>
        <dbReference type="ARBA" id="ARBA00022771"/>
    </source>
</evidence>
<feature type="compositionally biased region" description="Acidic residues" evidence="5">
    <location>
        <begin position="1123"/>
        <end position="1133"/>
    </location>
</feature>
<feature type="region of interest" description="Disordered" evidence="5">
    <location>
        <begin position="1851"/>
        <end position="1872"/>
    </location>
</feature>
<dbReference type="CDD" id="cd15543">
    <property type="entry name" value="PHD_RSF1"/>
    <property type="match status" value="1"/>
</dbReference>
<dbReference type="Pfam" id="PF00628">
    <property type="entry name" value="PHD"/>
    <property type="match status" value="1"/>
</dbReference>
<dbReference type="InterPro" id="IPR028938">
    <property type="entry name" value="Rsf1-like"/>
</dbReference>
<feature type="compositionally biased region" description="Basic and acidic residues" evidence="5">
    <location>
        <begin position="288"/>
        <end position="303"/>
    </location>
</feature>
<feature type="compositionally biased region" description="Basic residues" evidence="5">
    <location>
        <begin position="658"/>
        <end position="667"/>
    </location>
</feature>
<keyword evidence="8" id="KW-1185">Reference proteome</keyword>
<feature type="compositionally biased region" description="Polar residues" evidence="5">
    <location>
        <begin position="797"/>
        <end position="807"/>
    </location>
</feature>
<feature type="compositionally biased region" description="Acidic residues" evidence="5">
    <location>
        <begin position="1582"/>
        <end position="1592"/>
    </location>
</feature>
<feature type="compositionally biased region" description="Acidic residues" evidence="5">
    <location>
        <begin position="1559"/>
        <end position="1574"/>
    </location>
</feature>
<feature type="compositionally biased region" description="Low complexity" evidence="5">
    <location>
        <begin position="1465"/>
        <end position="1475"/>
    </location>
</feature>
<sequence length="2199" mass="247231">MASDIEASCENDPNFAVICAFLEKFGPQCGLPNFDFLELQGMLENTDEVPPQLIDLLLKLLKRVKKAVKNDKWEKHLAVVCHIFNKQDAWEIERFGYKKAKLTSKVRILKELLEMQFDYHVKFKNDINKLSADDLRSQPLGRDKAGHNYWFQADDNYQIRVYKEDIDDETWSLIAKDRESLVTLISKLGDGDYKVSSDSAVNEDSNSLSEKPTIDTGQTDEDSTKVNSNKESIEEKKEEIAGELKEEQKDTKKDEQEETKDIKDESDESEVEDNHDDKKEPQGNSKKVVKDKETKEPEKVEEKIPLLRIKNLNELLEGDAKRRRLDTEDTRLGMECKVVLTQEIMDPVVIVKGEGSGADNEAFLSPIVGDEIEEDVVYFYGESNGADCETGNDETVVEKNNDTKTDDSIKSNLGINKDNIEKHKEVPCKLDDVGVNSKTDNNSTNDSVNSEDTTLNDEAAKSPKENSKKSSFFFGSPAKNTISQSLTVGFGTNCQEKEKNCTSEEEKIKNQGIAKEKFEINHNKNEGNKISDKEELNVNMEEDNNLVPVVEKPCVKKVAYVCGKEDEEEKNEKDDEEEKNEKDNKEEKNEKDNIADDKKTEKEVSKPVKVSKLLKDQSSKKEDTPVDNNNENKKEEKEDVDKKDKVPPSEKVEELPKKSLRSVRSKKITNVTNKSQESKPEPSVVKDVSTEVVYIKGRRTRQKKKENEVTPAVNKKPKLTKENNGTDSDVDPIHKKLKSTKSVASTNSSRVSSPISVADSIITMPDSVDSTELPVTAKDPLAASDDESNIVPAKPVNLQSFSLDYNDSSTPPPIPIIPSTRTLRGKRRRDDSPKEKELPAKDGKRMKVKGKRQVDVQLRKSIEQKKEQQISSSDEVIEISESEAKSKKPASKKKKPAPKSKKPATITISDDDSTSTPTPISAPVKAVKGKVVKERKPINRHPENKNKRVLAGLDISSESLNLSSNVRQSRRLAQIKIKEQVEPKKPEPKAKEDKSPSKKKGDKKLPDVIIVESKKKKNNRDKVKEVIPEPEPEPIKESTKKKRQRKYKKAHNFDEHRPWKSSSESSEEEHEEIEEEEEIIEEYEPPLVFKSDHEFSPESDLETADGYQPPKRARTARKKVEVDSDEGEKEEDFPCQKCGKSDHPEMVLLCDKCDNGWHCSCLRPPLLSIPEGDWFCPPCQHLKLVENLHAKLVEYDKKLTKKEVEDRRKERLAYVGISLNNVLPAKEKEHRKKRRRHSYDGTPSSSEQSESSESESESSDSEPIYQLRQRRQAKSYKFNEYDELIKSAIQDEIEEKAQDKATQKQSRGKDIATIVRAEEEDRKEREQAEKKDIPEEVPEEKKEGEEEKKEDNEDKNKSDSDNEVIKPVVKKRKKRRTLKNLEMSSEEDDEKDEDFKGSSSASSEEEEQEDSDDSEDYAVGKKGKSLRPVRRSTRARVSRFDADFINDDDDDIPKKKKKKVKYFGETESNSESEGTWGRKKKKPRRKKKKKDSILDELSDLEIKVNKKRPKIKYGGLTSSDDDFGRGRRTRGKRTTYIDTLGSDSEDERRRRDRLGLVSDDYDDEDFVANDEEEEKDSKESEVENDNEDEEKNETERKAFVPKIYIKKPPTTTTATPASAATKESDKPNPAKEISKEKTDETVDNKTEEKKDETKEVEEKVGEEKTEKAVVIEKLKETLEAKALSVPVSAPIAAPGPVSASVPVSAPGPGSAPVPVSAPVLASAPVSVPVPKDSEKEVECNKQEQKTVSNAIEERNGNGTTTEESKKKITEHLDKVKDLVKNLTGIVVEKKKRKSIDGESEEVIDVQGKRQQVSNISHEPIVSNFSVINNDDDNEELSEPPMNISIPFLDALSQKDGEETPKKKRGRPVKPKKTLEEAIINLGNKKTSSEPECNIEIAAPPQPFSQSAPTPSVITRMLQTKPGQTTTYPIGSIRPKQFATMLDDDDDEDDNALSKPKDETPAMAHTGGPPPGSFPPGGPRVPLGLPFRLSYPQNMNHYPHGMIPPHQIRGPPHTSGIHPPIYQPHRFLDPSPSGGGQIIPPEANPSGMRPLPSGSPGSKGEVQNYSRTPPPSRFPPLSAPTNVPGPAPRPPHIIPAHMPHPRRTYSPVQQPPPVHPAQSPQPPAGYYPPYHPPSEPIPPPDEEPQSFSRAPRAYEESFEEEEEAAPPENPGRSDGGGEESGEFGGLVSYFSSQRDEDLES</sequence>
<feature type="compositionally biased region" description="Basic and acidic residues" evidence="5">
    <location>
        <begin position="1731"/>
        <end position="1744"/>
    </location>
</feature>
<feature type="region of interest" description="Disordered" evidence="5">
    <location>
        <begin position="1225"/>
        <end position="1266"/>
    </location>
</feature>
<name>A0ABM5JN20_DIAVI</name>
<feature type="compositionally biased region" description="Acidic residues" evidence="5">
    <location>
        <begin position="1403"/>
        <end position="1416"/>
    </location>
</feature>
<evidence type="ECO:0000256" key="3">
    <source>
        <dbReference type="ARBA" id="ARBA00022833"/>
    </source>
</evidence>
<keyword evidence="1" id="KW-0479">Metal-binding</keyword>
<dbReference type="PROSITE" id="PS50016">
    <property type="entry name" value="ZF_PHD_2"/>
    <property type="match status" value="1"/>
</dbReference>
<dbReference type="PANTHER" id="PTHR14296:SF16">
    <property type="entry name" value="REMODELING AND SPACING FACTOR 1"/>
    <property type="match status" value="1"/>
</dbReference>
<feature type="compositionally biased region" description="Basic residues" evidence="5">
    <location>
        <begin position="1039"/>
        <end position="1050"/>
    </location>
</feature>
<feature type="compositionally biased region" description="Low complexity" evidence="5">
    <location>
        <begin position="436"/>
        <end position="453"/>
    </location>
</feature>
<feature type="compositionally biased region" description="Low complexity" evidence="5">
    <location>
        <begin position="1606"/>
        <end position="1621"/>
    </location>
</feature>
<feature type="compositionally biased region" description="Basic and acidic residues" evidence="5">
    <location>
        <begin position="828"/>
        <end position="845"/>
    </location>
</feature>
<feature type="compositionally biased region" description="Pro residues" evidence="5">
    <location>
        <begin position="2067"/>
        <end position="2092"/>
    </location>
</feature>
<feature type="compositionally biased region" description="Acidic residues" evidence="5">
    <location>
        <begin position="1065"/>
        <end position="1084"/>
    </location>
</feature>
<dbReference type="SUPFAM" id="SSF57903">
    <property type="entry name" value="FYVE/PHD zinc finger"/>
    <property type="match status" value="1"/>
</dbReference>
<feature type="compositionally biased region" description="Pro residues" evidence="5">
    <location>
        <begin position="2108"/>
        <end position="2138"/>
    </location>
</feature>
<reference evidence="7" key="1">
    <citation type="submission" date="2025-05" db="UniProtKB">
        <authorList>
            <consortium name="EnsemblMetazoa"/>
        </authorList>
    </citation>
    <scope>IDENTIFICATION</scope>
</reference>